<gene>
    <name evidence="7" type="ORF">B5E91_06375</name>
</gene>
<proteinExistence type="predicted"/>
<keyword evidence="3 5" id="KW-1133">Transmembrane helix</keyword>
<dbReference type="GO" id="GO:0008270">
    <property type="term" value="F:zinc ion binding"/>
    <property type="evidence" value="ECO:0007669"/>
    <property type="project" value="InterPro"/>
</dbReference>
<evidence type="ECO:0000256" key="4">
    <source>
        <dbReference type="ARBA" id="ARBA00023136"/>
    </source>
</evidence>
<evidence type="ECO:0000256" key="3">
    <source>
        <dbReference type="ARBA" id="ARBA00022989"/>
    </source>
</evidence>
<feature type="transmembrane region" description="Helical" evidence="5">
    <location>
        <begin position="21"/>
        <end position="43"/>
    </location>
</feature>
<name>A0A1Y4QBM6_9FIRM</name>
<dbReference type="InterPro" id="IPR002711">
    <property type="entry name" value="HNH"/>
</dbReference>
<dbReference type="EMBL" id="NFLB01000006">
    <property type="protein sequence ID" value="OUQ05273.1"/>
    <property type="molecule type" value="Genomic_DNA"/>
</dbReference>
<protein>
    <recommendedName>
        <fullName evidence="6">HNH nuclease domain-containing protein</fullName>
    </recommendedName>
</protein>
<keyword evidence="4 5" id="KW-0472">Membrane</keyword>
<dbReference type="CDD" id="cd00085">
    <property type="entry name" value="HNHc"/>
    <property type="match status" value="1"/>
</dbReference>
<dbReference type="Proteomes" id="UP000196258">
    <property type="component" value="Unassembled WGS sequence"/>
</dbReference>
<dbReference type="GO" id="GO:0003676">
    <property type="term" value="F:nucleic acid binding"/>
    <property type="evidence" value="ECO:0007669"/>
    <property type="project" value="InterPro"/>
</dbReference>
<comment type="subcellular location">
    <subcellularLocation>
        <location evidence="1">Membrane</location>
        <topology evidence="1">Multi-pass membrane protein</topology>
    </subcellularLocation>
</comment>
<evidence type="ECO:0000313" key="7">
    <source>
        <dbReference type="EMBL" id="OUQ05273.1"/>
    </source>
</evidence>
<dbReference type="InterPro" id="IPR003615">
    <property type="entry name" value="HNH_nuc"/>
</dbReference>
<feature type="transmembrane region" description="Helical" evidence="5">
    <location>
        <begin position="49"/>
        <end position="70"/>
    </location>
</feature>
<feature type="domain" description="HNH nuclease" evidence="6">
    <location>
        <begin position="303"/>
        <end position="359"/>
    </location>
</feature>
<dbReference type="Gene3D" id="1.10.30.50">
    <property type="match status" value="1"/>
</dbReference>
<comment type="caution">
    <text evidence="7">The sequence shown here is derived from an EMBL/GenBank/DDBJ whole genome shotgun (WGS) entry which is preliminary data.</text>
</comment>
<dbReference type="PANTHER" id="PTHR33877">
    <property type="entry name" value="SLL1193 PROTEIN"/>
    <property type="match status" value="1"/>
</dbReference>
<evidence type="ECO:0000256" key="1">
    <source>
        <dbReference type="ARBA" id="ARBA00004141"/>
    </source>
</evidence>
<dbReference type="SMART" id="SM00507">
    <property type="entry name" value="HNHc"/>
    <property type="match status" value="1"/>
</dbReference>
<dbReference type="PANTHER" id="PTHR33877:SF1">
    <property type="entry name" value="TYPE IV METHYL-DIRECTED RESTRICTION ENZYME ECOKMCRA"/>
    <property type="match status" value="1"/>
</dbReference>
<evidence type="ECO:0000256" key="2">
    <source>
        <dbReference type="ARBA" id="ARBA00022692"/>
    </source>
</evidence>
<sequence length="368" mass="43513">MCRKELKMIKEMYYREDHDSYARARVLFVITLLFGWLGVYRFYKKKIVIGIVYIFTYGLFGIGWISDVVLSYKEMKLKKELLEYYQSVDFWDIKNKIKKHVDKCNELNDHIEELKLSFIDTGGKQLGNVEYIDNSNFNFKRQGWDKLNDIDNHTYQCSATVCKNAQSQPFKYLCKYFNMKPNEDTLNKVEEMFNNFSAVEEGKNLLAKEQDDILKKYYFDIPDFVRNNDIERFVRRLGFKDIDFSDVYYPRYKFLYVSPGGNSTIESNITLDLDNLSDFIEYLSKVVKFKKSVAGQRALMTPKLREHIKERDNYTCQHCGLSIRDEPNLLLEIDHIIPLSKGGMTIENNLQTLCWKCNRKKGSKIKLS</sequence>
<dbReference type="InterPro" id="IPR007829">
    <property type="entry name" value="TM2"/>
</dbReference>
<dbReference type="AlphaFoldDB" id="A0A1Y4QBM6"/>
<organism evidence="7 8">
    <name type="scientific">Thomasclavelia spiroformis</name>
    <dbReference type="NCBI Taxonomy" id="29348"/>
    <lineage>
        <taxon>Bacteria</taxon>
        <taxon>Bacillati</taxon>
        <taxon>Bacillota</taxon>
        <taxon>Erysipelotrichia</taxon>
        <taxon>Erysipelotrichales</taxon>
        <taxon>Coprobacillaceae</taxon>
        <taxon>Thomasclavelia</taxon>
    </lineage>
</organism>
<evidence type="ECO:0000259" key="6">
    <source>
        <dbReference type="SMART" id="SM00507"/>
    </source>
</evidence>
<dbReference type="Pfam" id="PF05154">
    <property type="entry name" value="TM2"/>
    <property type="match status" value="1"/>
</dbReference>
<dbReference type="GO" id="GO:0004519">
    <property type="term" value="F:endonuclease activity"/>
    <property type="evidence" value="ECO:0007669"/>
    <property type="project" value="InterPro"/>
</dbReference>
<dbReference type="Pfam" id="PF01844">
    <property type="entry name" value="HNH"/>
    <property type="match status" value="1"/>
</dbReference>
<evidence type="ECO:0000313" key="8">
    <source>
        <dbReference type="Proteomes" id="UP000196258"/>
    </source>
</evidence>
<dbReference type="InterPro" id="IPR052892">
    <property type="entry name" value="NA-targeting_endonuclease"/>
</dbReference>
<accession>A0A1Y4QBM6</accession>
<keyword evidence="2 5" id="KW-0812">Transmembrane</keyword>
<reference evidence="8" key="1">
    <citation type="submission" date="2017-04" db="EMBL/GenBank/DDBJ databases">
        <title>Function of individual gut microbiota members based on whole genome sequencing of pure cultures obtained from chicken caecum.</title>
        <authorList>
            <person name="Medvecky M."/>
            <person name="Cejkova D."/>
            <person name="Polansky O."/>
            <person name="Karasova D."/>
            <person name="Kubasova T."/>
            <person name="Cizek A."/>
            <person name="Rychlik I."/>
        </authorList>
    </citation>
    <scope>NUCLEOTIDE SEQUENCE [LARGE SCALE GENOMIC DNA]</scope>
    <source>
        <strain evidence="8">An149</strain>
    </source>
</reference>
<evidence type="ECO:0000256" key="5">
    <source>
        <dbReference type="SAM" id="Phobius"/>
    </source>
</evidence>
<dbReference type="GO" id="GO:0016020">
    <property type="term" value="C:membrane"/>
    <property type="evidence" value="ECO:0007669"/>
    <property type="project" value="UniProtKB-SubCell"/>
</dbReference>